<dbReference type="InterPro" id="IPR005064">
    <property type="entry name" value="BUG"/>
</dbReference>
<evidence type="ECO:0000256" key="1">
    <source>
        <dbReference type="ARBA" id="ARBA00006987"/>
    </source>
</evidence>
<keyword evidence="2" id="KW-0675">Receptor</keyword>
<proteinExistence type="inferred from homology"/>
<reference evidence="2 3" key="1">
    <citation type="submission" date="2017-04" db="EMBL/GenBank/DDBJ databases">
        <title>Bacillus krulwichiae AM31D Genome sequencing and assembly.</title>
        <authorList>
            <person name="Krulwich T.A."/>
            <person name="Anastor L."/>
            <person name="Ehrlich R."/>
            <person name="Ehrlich G.D."/>
            <person name="Janto B."/>
        </authorList>
    </citation>
    <scope>NUCLEOTIDE SEQUENCE [LARGE SCALE GENOMIC DNA]</scope>
    <source>
        <strain evidence="2 3">AM31D</strain>
    </source>
</reference>
<dbReference type="Pfam" id="PF03401">
    <property type="entry name" value="TctC"/>
    <property type="match status" value="1"/>
</dbReference>
<sequence length="352" mass="38138" precursor="true">MIFMYLNLSRKGGMKMKQISLSVKLTLLLFLFVLVGCNQSTQETTGAEAKAETTSEQSDFPKKPINWVVPFGPGSVTDLSTRLIAEEMSKKLGVPIVVDNLPGGATVLGHVKVAQSKADGYTVGTGALAVEITLAQTEAAISGLEDLDVLAQMGEYINAISVSADSEWKTLEELGNWAAENQGELVVTPSGTGGITHLWWDLVAEHFGAEDYGLLSATGGNDAMLRLLSGDSDVVVTPLNDAKEHVEAGNVRILALTTSDRVEQVEDIPTISEFGVENSLIHNYLFIAPNGLPEDVREILLSTLEGVLADTEVKSKLEQLMMNNVFLKEEELKKQNEKGKETIETIMEDRTE</sequence>
<dbReference type="Gene3D" id="3.40.190.150">
    <property type="entry name" value="Bordetella uptake gene, domain 1"/>
    <property type="match status" value="1"/>
</dbReference>
<dbReference type="InterPro" id="IPR042100">
    <property type="entry name" value="Bug_dom1"/>
</dbReference>
<comment type="similarity">
    <text evidence="1">Belongs to the UPF0065 (bug) family.</text>
</comment>
<dbReference type="EMBL" id="CP020814">
    <property type="protein sequence ID" value="ARK30188.1"/>
    <property type="molecule type" value="Genomic_DNA"/>
</dbReference>
<dbReference type="KEGG" id="bkw:BkAM31D_10310"/>
<name>A0A1X9M9U8_9BACI</name>
<evidence type="ECO:0000313" key="3">
    <source>
        <dbReference type="Proteomes" id="UP000193006"/>
    </source>
</evidence>
<dbReference type="Proteomes" id="UP000193006">
    <property type="component" value="Chromosome"/>
</dbReference>
<protein>
    <submittedName>
        <fullName evidence="2">Tripartite tricarboxylate transporter family receptor</fullName>
    </submittedName>
</protein>
<dbReference type="STRING" id="199441.BkAM31D_10310"/>
<accession>A0A1X9M9U8</accession>
<dbReference type="AlphaFoldDB" id="A0A1X9M9U8"/>
<dbReference type="PANTHER" id="PTHR42928:SF5">
    <property type="entry name" value="BLR1237 PROTEIN"/>
    <property type="match status" value="1"/>
</dbReference>
<dbReference type="SUPFAM" id="SSF53850">
    <property type="entry name" value="Periplasmic binding protein-like II"/>
    <property type="match status" value="1"/>
</dbReference>
<keyword evidence="3" id="KW-1185">Reference proteome</keyword>
<dbReference type="CDD" id="cd07012">
    <property type="entry name" value="PBP2_Bug_TTT"/>
    <property type="match status" value="1"/>
</dbReference>
<dbReference type="PANTHER" id="PTHR42928">
    <property type="entry name" value="TRICARBOXYLATE-BINDING PROTEIN"/>
    <property type="match status" value="1"/>
</dbReference>
<organism evidence="2 3">
    <name type="scientific">Halalkalibacter krulwichiae</name>
    <dbReference type="NCBI Taxonomy" id="199441"/>
    <lineage>
        <taxon>Bacteria</taxon>
        <taxon>Bacillati</taxon>
        <taxon>Bacillota</taxon>
        <taxon>Bacilli</taxon>
        <taxon>Bacillales</taxon>
        <taxon>Bacillaceae</taxon>
        <taxon>Halalkalibacter</taxon>
    </lineage>
</organism>
<evidence type="ECO:0000313" key="2">
    <source>
        <dbReference type="EMBL" id="ARK30188.1"/>
    </source>
</evidence>
<gene>
    <name evidence="2" type="ORF">BkAM31D_10310</name>
</gene>
<dbReference type="Gene3D" id="3.40.190.10">
    <property type="entry name" value="Periplasmic binding protein-like II"/>
    <property type="match status" value="1"/>
</dbReference>
<dbReference type="PIRSF" id="PIRSF017082">
    <property type="entry name" value="YflP"/>
    <property type="match status" value="1"/>
</dbReference>